<sequence length="34" mass="4232">SQHRRPKLVFELRIMQPILRFLQLLCENHNPEFQ</sequence>
<reference evidence="2" key="1">
    <citation type="submission" date="2021-02" db="EMBL/GenBank/DDBJ databases">
        <authorList>
            <person name="Nowell W R."/>
        </authorList>
    </citation>
    <scope>NUCLEOTIDE SEQUENCE</scope>
</reference>
<feature type="domain" description="RyR/IP3R Homology associated" evidence="1">
    <location>
        <begin position="12"/>
        <end position="34"/>
    </location>
</feature>
<proteinExistence type="predicted"/>
<evidence type="ECO:0000313" key="3">
    <source>
        <dbReference type="Proteomes" id="UP000663873"/>
    </source>
</evidence>
<feature type="non-terminal residue" evidence="2">
    <location>
        <position position="34"/>
    </location>
</feature>
<gene>
    <name evidence="2" type="ORF">UJA718_LOCUS45008</name>
</gene>
<protein>
    <recommendedName>
        <fullName evidence="1">RyR/IP3R Homology associated domain-containing protein</fullName>
    </recommendedName>
</protein>
<accession>A0A821UE91</accession>
<dbReference type="InterPro" id="IPR013662">
    <property type="entry name" value="RIH_assoc-dom"/>
</dbReference>
<organism evidence="2 3">
    <name type="scientific">Rotaria socialis</name>
    <dbReference type="NCBI Taxonomy" id="392032"/>
    <lineage>
        <taxon>Eukaryota</taxon>
        <taxon>Metazoa</taxon>
        <taxon>Spiralia</taxon>
        <taxon>Gnathifera</taxon>
        <taxon>Rotifera</taxon>
        <taxon>Eurotatoria</taxon>
        <taxon>Bdelloidea</taxon>
        <taxon>Philodinida</taxon>
        <taxon>Philodinidae</taxon>
        <taxon>Rotaria</taxon>
    </lineage>
</organism>
<dbReference type="AlphaFoldDB" id="A0A821UE91"/>
<evidence type="ECO:0000259" key="1">
    <source>
        <dbReference type="Pfam" id="PF08454"/>
    </source>
</evidence>
<name>A0A821UE91_9BILA</name>
<feature type="non-terminal residue" evidence="2">
    <location>
        <position position="1"/>
    </location>
</feature>
<comment type="caution">
    <text evidence="2">The sequence shown here is derived from an EMBL/GenBank/DDBJ whole genome shotgun (WGS) entry which is preliminary data.</text>
</comment>
<dbReference type="Proteomes" id="UP000663873">
    <property type="component" value="Unassembled WGS sequence"/>
</dbReference>
<keyword evidence="3" id="KW-1185">Reference proteome</keyword>
<dbReference type="Pfam" id="PF08454">
    <property type="entry name" value="RIH_assoc"/>
    <property type="match status" value="1"/>
</dbReference>
<dbReference type="EMBL" id="CAJOBP010072758">
    <property type="protein sequence ID" value="CAF4888586.1"/>
    <property type="molecule type" value="Genomic_DNA"/>
</dbReference>
<evidence type="ECO:0000313" key="2">
    <source>
        <dbReference type="EMBL" id="CAF4888586.1"/>
    </source>
</evidence>